<keyword evidence="2" id="KW-1185">Reference proteome</keyword>
<comment type="caution">
    <text evidence="1">The sequence shown here is derived from an EMBL/GenBank/DDBJ whole genome shotgun (WGS) entry which is preliminary data.</text>
</comment>
<protein>
    <submittedName>
        <fullName evidence="1">Uncharacterized protein</fullName>
    </submittedName>
</protein>
<gene>
    <name evidence="1" type="ORF">EB796_012400</name>
</gene>
<proteinExistence type="predicted"/>
<name>A0A7J7JUD5_BUGNE</name>
<dbReference type="AlphaFoldDB" id="A0A7J7JUD5"/>
<evidence type="ECO:0000313" key="1">
    <source>
        <dbReference type="EMBL" id="KAF6029294.1"/>
    </source>
</evidence>
<accession>A0A7J7JUD5</accession>
<sequence>MVTDYNFLNDIYGSDAINTDLYRRARDVDYAANLLINEKDLLTTNAHKIAPNAAGDMLKSRAAQLFTFEKEVATFDIVFIQLTHCSLPYSGIIKVQILQHCITQDSKDSTRPFKTCSKVDYCHMVKLSLNSTANQTMDLPDSRNRQSRKLPTFMYGATYPRDSIGSGGSAYGGALEWLKKHQEYLNQSLRYVQRYPNLIQDRVMDPFWDFLEPLVYNNNLLTKYDDFLRTQFGLNECYKVEEGFGQRLPTAATYFKADSFQRNTEYTYPIRRVFFCYDRSCSKQQKLKHLIVDQLGIKHFLF</sequence>
<dbReference type="EMBL" id="VXIV02001834">
    <property type="protein sequence ID" value="KAF6029294.1"/>
    <property type="molecule type" value="Genomic_DNA"/>
</dbReference>
<dbReference type="OrthoDB" id="6077771at2759"/>
<reference evidence="1" key="1">
    <citation type="submission" date="2020-06" db="EMBL/GenBank/DDBJ databases">
        <title>Draft genome of Bugula neritina, a colonial animal packing powerful symbionts and potential medicines.</title>
        <authorList>
            <person name="Rayko M."/>
        </authorList>
    </citation>
    <scope>NUCLEOTIDE SEQUENCE [LARGE SCALE GENOMIC DNA]</scope>
    <source>
        <strain evidence="1">Kwan_BN1</strain>
    </source>
</reference>
<organism evidence="1 2">
    <name type="scientific">Bugula neritina</name>
    <name type="common">Brown bryozoan</name>
    <name type="synonym">Sertularia neritina</name>
    <dbReference type="NCBI Taxonomy" id="10212"/>
    <lineage>
        <taxon>Eukaryota</taxon>
        <taxon>Metazoa</taxon>
        <taxon>Spiralia</taxon>
        <taxon>Lophotrochozoa</taxon>
        <taxon>Bryozoa</taxon>
        <taxon>Gymnolaemata</taxon>
        <taxon>Cheilostomatida</taxon>
        <taxon>Flustrina</taxon>
        <taxon>Buguloidea</taxon>
        <taxon>Bugulidae</taxon>
        <taxon>Bugula</taxon>
    </lineage>
</organism>
<dbReference type="Proteomes" id="UP000593567">
    <property type="component" value="Unassembled WGS sequence"/>
</dbReference>
<evidence type="ECO:0000313" key="2">
    <source>
        <dbReference type="Proteomes" id="UP000593567"/>
    </source>
</evidence>